<feature type="region of interest" description="Disordered" evidence="2">
    <location>
        <begin position="1035"/>
        <end position="1054"/>
    </location>
</feature>
<evidence type="ECO:0000256" key="1">
    <source>
        <dbReference type="SAM" id="Coils"/>
    </source>
</evidence>
<organism evidence="5 6">
    <name type="scientific">Capsaspora owczarzaki (strain ATCC 30864)</name>
    <dbReference type="NCBI Taxonomy" id="595528"/>
    <lineage>
        <taxon>Eukaryota</taxon>
        <taxon>Filasterea</taxon>
        <taxon>Capsaspora</taxon>
    </lineage>
</organism>
<sequence length="1218" mass="130005">MQSKQNADSAAEQVAIVTTGSLPRSTPSHHGPVRSSPIQTPQIPVSGGEQSASGSSSLPHSTAGLSSSSASSAESTALSRRLAPLQPHASLSLDPSGPTSTALITPNGVGNAGPGSPAQPAAFKFIGAQGYRPASRSEYLLRCWCIKRNMSIKTLLGIWFFGTFLLAVILNTALFARNSGDIVDKVLSLGFTILFLGIQFGFICWFVMTLTRPLRAFEQDMRNMTKLLEAMNADEPAPPLSAQPKPSVGQPAAEPASPLPVDHASIAVPGSPANDLEAGSAALAENAASSSRVSELTQVFEAQSQLLTMASRTHERNHRLRTDLTMAYDTVSQLMQRLQQRERQLAAAQRELLDFELIVSQMAAADEAAHGATDDNVSVYDDDDQQSLASFAEAEVEDNPAPPSAAPRLEVPAPPSRARRPSSVSLSGGDIERLKYQVEHSRQQGIFADTAFEANRLVLPRTSLPLSPPPRVLPPPAAHSGIDQVLAAVGSAPAVISVTPATPHDPAPPPNPLPTVQPVEGALIAPPPMHPSSNTTPRLVSLSSQLHRRIEPLLGLSLRSVSKPFTISIGTWNVGNAAPVGTLLPWVDPGADLVAIGVQECAYSAPEGSSCESHFHSLLLDALGSQFSTVTVCNILAAAGMRAPNTKAFYDTAGIRLFVFARRAIVRYISSVQTDAVRTGLAKVGFNKGAVGASLRLFDLSICFVNAHFAAHQEKIRERNQDFGRIISKMNLGESDADFSNAFHAVFWMGDLNYRIERSRDAVLSTISTVQQDQQRVAAEAAATHLASFEAQSQLANEASGLPANPWRDLLSVDQLNLNRAAGCVFAGFDEMPISFAPTFKLDPGASTYESVKKRVPSWCDRVLYKTLPGVSVLPVSYESVPTMRSSDHRPVQAKFTIDIPLPRPVSVQRMFPARLVLTNVIVTQVPNPPAYVTWSEGVDSGHAHHHAAAGVDTAAGPSSPAKPASAHRIPTEPVLAAGLAGTLAPAMNAAAAAAVIASPSVHSEGSGVVVSLDDTKAETSARGALLTFLPKFGKKRKPSDDHDDAPGDADDDAMHLGEIAMDSEQLGTDADNSLLFASSFMQTVVWSQWHRQSLTLDLWETELQELGTLHVKIFLRRKLDQSASYSDLSALDERRKATHRLGEGALGLRSVVDALLASSPLTPATKSVRPSDGDAPTKQVNRETPFDVPLFQNGRLVAHVRGMAKLSRRSNRRTAVR</sequence>
<dbReference type="AlphaFoldDB" id="A0A0D2X3X4"/>
<protein>
    <recommendedName>
        <fullName evidence="4">Inositol polyphosphate-related phosphatase domain-containing protein</fullName>
    </recommendedName>
</protein>
<gene>
    <name evidence="5" type="ORF">CAOG_005559</name>
</gene>
<dbReference type="OrthoDB" id="62798at2759"/>
<feature type="transmembrane region" description="Helical" evidence="3">
    <location>
        <begin position="186"/>
        <end position="208"/>
    </location>
</feature>
<keyword evidence="3" id="KW-0472">Membrane</keyword>
<proteinExistence type="predicted"/>
<evidence type="ECO:0000259" key="4">
    <source>
        <dbReference type="SMART" id="SM00128"/>
    </source>
</evidence>
<reference evidence="6" key="1">
    <citation type="submission" date="2011-02" db="EMBL/GenBank/DDBJ databases">
        <title>The Genome Sequence of Capsaspora owczarzaki ATCC 30864.</title>
        <authorList>
            <person name="Russ C."/>
            <person name="Cuomo C."/>
            <person name="Burger G."/>
            <person name="Gray M.W."/>
            <person name="Holland P.W.H."/>
            <person name="King N."/>
            <person name="Lang F.B.F."/>
            <person name="Roger A.J."/>
            <person name="Ruiz-Trillo I."/>
            <person name="Young S.K."/>
            <person name="Zeng Q."/>
            <person name="Gargeya S."/>
            <person name="Alvarado L."/>
            <person name="Berlin A."/>
            <person name="Chapman S.B."/>
            <person name="Chen Z."/>
            <person name="Freedman E."/>
            <person name="Gellesch M."/>
            <person name="Goldberg J."/>
            <person name="Griggs A."/>
            <person name="Gujja S."/>
            <person name="Heilman E."/>
            <person name="Heiman D."/>
            <person name="Howarth C."/>
            <person name="Mehta T."/>
            <person name="Neiman D."/>
            <person name="Pearson M."/>
            <person name="Roberts A."/>
            <person name="Saif S."/>
            <person name="Shea T."/>
            <person name="Shenoy N."/>
            <person name="Sisk P."/>
            <person name="Stolte C."/>
            <person name="Sykes S."/>
            <person name="White J."/>
            <person name="Yandava C."/>
            <person name="Haas B."/>
            <person name="Nusbaum C."/>
            <person name="Birren B."/>
        </authorList>
    </citation>
    <scope>NUCLEOTIDE SEQUENCE</scope>
    <source>
        <strain evidence="6">ATCC 30864</strain>
    </source>
</reference>
<dbReference type="Pfam" id="PF22669">
    <property type="entry name" value="Exo_endo_phos2"/>
    <property type="match status" value="1"/>
</dbReference>
<evidence type="ECO:0000313" key="5">
    <source>
        <dbReference type="EMBL" id="KJE95064.1"/>
    </source>
</evidence>
<dbReference type="Proteomes" id="UP000008743">
    <property type="component" value="Unassembled WGS sequence"/>
</dbReference>
<name>A0A0D2X3X4_CAPO3</name>
<keyword evidence="1" id="KW-0175">Coiled coil</keyword>
<dbReference type="PANTHER" id="PTHR11200:SF291">
    <property type="entry name" value="INOSITOL 5-PHOSPHATASE"/>
    <property type="match status" value="1"/>
</dbReference>
<dbReference type="InterPro" id="IPR046985">
    <property type="entry name" value="IP5"/>
</dbReference>
<dbReference type="InParanoid" id="A0A0D2X3X4"/>
<feature type="compositionally biased region" description="Low complexity" evidence="2">
    <location>
        <begin position="46"/>
        <end position="70"/>
    </location>
</feature>
<dbReference type="GO" id="GO:0004439">
    <property type="term" value="F:phosphatidylinositol-4,5-bisphosphate 5-phosphatase activity"/>
    <property type="evidence" value="ECO:0007669"/>
    <property type="project" value="TreeGrafter"/>
</dbReference>
<dbReference type="InterPro" id="IPR000300">
    <property type="entry name" value="IPPc"/>
</dbReference>
<dbReference type="PANTHER" id="PTHR11200">
    <property type="entry name" value="INOSITOL 5-PHOSPHATASE"/>
    <property type="match status" value="1"/>
</dbReference>
<evidence type="ECO:0000313" key="6">
    <source>
        <dbReference type="Proteomes" id="UP000008743"/>
    </source>
</evidence>
<feature type="region of interest" description="Disordered" evidence="2">
    <location>
        <begin position="88"/>
        <end position="114"/>
    </location>
</feature>
<feature type="compositionally biased region" description="Acidic residues" evidence="2">
    <location>
        <begin position="1042"/>
        <end position="1052"/>
    </location>
</feature>
<feature type="transmembrane region" description="Helical" evidence="3">
    <location>
        <begin position="155"/>
        <end position="174"/>
    </location>
</feature>
<dbReference type="InterPro" id="IPR036691">
    <property type="entry name" value="Endo/exonu/phosph_ase_sf"/>
</dbReference>
<dbReference type="SMART" id="SM00128">
    <property type="entry name" value="IPPc"/>
    <property type="match status" value="1"/>
</dbReference>
<feature type="domain" description="Inositol polyphosphate-related phosphatase" evidence="4">
    <location>
        <begin position="563"/>
        <end position="907"/>
    </location>
</feature>
<feature type="compositionally biased region" description="Polar residues" evidence="2">
    <location>
        <begin position="16"/>
        <end position="28"/>
    </location>
</feature>
<feature type="region of interest" description="Disordered" evidence="2">
    <location>
        <begin position="1163"/>
        <end position="1186"/>
    </location>
</feature>
<feature type="coiled-coil region" evidence="1">
    <location>
        <begin position="331"/>
        <end position="358"/>
    </location>
</feature>
<evidence type="ECO:0000256" key="3">
    <source>
        <dbReference type="SAM" id="Phobius"/>
    </source>
</evidence>
<dbReference type="Gene3D" id="3.60.10.10">
    <property type="entry name" value="Endonuclease/exonuclease/phosphatase"/>
    <property type="match status" value="1"/>
</dbReference>
<evidence type="ECO:0000256" key="2">
    <source>
        <dbReference type="SAM" id="MobiDB-lite"/>
    </source>
</evidence>
<accession>A0A0D2X3X4</accession>
<dbReference type="PhylomeDB" id="A0A0D2X3X4"/>
<dbReference type="eggNOG" id="KOG0565">
    <property type="taxonomic scope" value="Eukaryota"/>
</dbReference>
<keyword evidence="3" id="KW-0812">Transmembrane</keyword>
<feature type="region of interest" description="Disordered" evidence="2">
    <location>
        <begin position="1"/>
        <end position="70"/>
    </location>
</feature>
<feature type="region of interest" description="Disordered" evidence="2">
    <location>
        <begin position="234"/>
        <end position="270"/>
    </location>
</feature>
<dbReference type="STRING" id="595528.A0A0D2X3X4"/>
<dbReference type="SUPFAM" id="SSF56219">
    <property type="entry name" value="DNase I-like"/>
    <property type="match status" value="1"/>
</dbReference>
<keyword evidence="3" id="KW-1133">Transmembrane helix</keyword>
<dbReference type="EMBL" id="KE346368">
    <property type="protein sequence ID" value="KJE95064.1"/>
    <property type="molecule type" value="Genomic_DNA"/>
</dbReference>
<dbReference type="GO" id="GO:0046856">
    <property type="term" value="P:phosphatidylinositol dephosphorylation"/>
    <property type="evidence" value="ECO:0007669"/>
    <property type="project" value="InterPro"/>
</dbReference>
<keyword evidence="6" id="KW-1185">Reference proteome</keyword>
<feature type="region of interest" description="Disordered" evidence="2">
    <location>
        <begin position="393"/>
        <end position="427"/>
    </location>
</feature>